<dbReference type="AlphaFoldDB" id="A0AAW5JNT8"/>
<comment type="caution">
    <text evidence="5">The sequence shown here is derived from an EMBL/GenBank/DDBJ whole genome shotgun (WGS) entry which is preliminary data.</text>
</comment>
<feature type="active site" description="5-glutamyl coenzyme A thioester intermediate" evidence="4">
    <location>
        <position position="319"/>
    </location>
</feature>
<dbReference type="SUPFAM" id="SSF100950">
    <property type="entry name" value="NagB/RpiA/CoA transferase-like"/>
    <property type="match status" value="2"/>
</dbReference>
<dbReference type="RefSeq" id="WP_256303687.1">
    <property type="nucleotide sequence ID" value="NZ_JANFYS010000011.1"/>
</dbReference>
<dbReference type="PIRSF" id="PIRSF000858">
    <property type="entry name" value="SCOT-t"/>
    <property type="match status" value="1"/>
</dbReference>
<comment type="similarity">
    <text evidence="1 3">Belongs to the 3-oxoacid CoA-transferase family.</text>
</comment>
<dbReference type="GO" id="GO:0046952">
    <property type="term" value="P:ketone body catabolic process"/>
    <property type="evidence" value="ECO:0007669"/>
    <property type="project" value="InterPro"/>
</dbReference>
<protein>
    <submittedName>
        <fullName evidence="5">Propionate CoA-transferase</fullName>
    </submittedName>
</protein>
<dbReference type="SMART" id="SM00882">
    <property type="entry name" value="CoA_trans"/>
    <property type="match status" value="1"/>
</dbReference>
<dbReference type="GO" id="GO:0008410">
    <property type="term" value="F:CoA-transferase activity"/>
    <property type="evidence" value="ECO:0007669"/>
    <property type="project" value="InterPro"/>
</dbReference>
<proteinExistence type="inferred from homology"/>
<sequence length="517" mass="55659">MSKRVSIDQAIDMIHDGDGIAISGFQSCTVSRELYLALAERFRTTGHPCGLTLMQGAGNTGVQDMTEEGLFSRYITGHYAGNQKMIQMVIENKIQSYNLPQGVVDHMYRAAAGGKIGEITKIGLHTFCDPRLGGGKMNEITTEDLVELTDICGEEYLVYKTPKLDIALVRGTTSDELGNITIEEESAPVDLLDVVMGVKGMGGKVIVQVKNYVSSGSMDRSQVVIPGSMVDAVVVCANPEENHRQTPAAFYDPILSGHFRANDIGFDTLPLNDRKVIARRAAMELAPNSVVNLGIGIPEGVAKVASEEGIADRLCLTIESGLIGGVPAGGAHFGSSYNAWAALSMTHQFDYYDGGNLDICSLGFAEVDPAGNVNVSRFGNRIAGAGGFIDISQSTPKVAFSGTMTAGGLRLEIRDGTLHILKEGQKKKFLRSIGQITFSAAQSRKAGQKVLFITERCVFEVTEKGLMLTEIAPGITIEEHILPYMEFEPLISPNLKLMDARIFREEPMGLASIIGAK</sequence>
<dbReference type="Proteomes" id="UP001204562">
    <property type="component" value="Unassembled WGS sequence"/>
</dbReference>
<dbReference type="Gene3D" id="3.40.1080.10">
    <property type="entry name" value="Glutaconate Coenzyme A-transferase"/>
    <property type="match status" value="2"/>
</dbReference>
<dbReference type="InterPro" id="IPR004165">
    <property type="entry name" value="CoA_trans_fam_I"/>
</dbReference>
<gene>
    <name evidence="5" type="ORF">NE579_06805</name>
</gene>
<evidence type="ECO:0000256" key="4">
    <source>
        <dbReference type="PIRSR" id="PIRSR000858-1"/>
    </source>
</evidence>
<evidence type="ECO:0000313" key="5">
    <source>
        <dbReference type="EMBL" id="MCQ4770176.1"/>
    </source>
</evidence>
<dbReference type="EMBL" id="JANFYS010000011">
    <property type="protein sequence ID" value="MCQ4770176.1"/>
    <property type="molecule type" value="Genomic_DNA"/>
</dbReference>
<dbReference type="InterPro" id="IPR037171">
    <property type="entry name" value="NagB/RpiA_transferase-like"/>
</dbReference>
<keyword evidence="2 3" id="KW-0808">Transferase</keyword>
<organism evidence="5 6">
    <name type="scientific">Intestinimonas massiliensis</name>
    <name type="common">ex Afouda et al. 2020</name>
    <dbReference type="NCBI Taxonomy" id="1673721"/>
    <lineage>
        <taxon>Bacteria</taxon>
        <taxon>Bacillati</taxon>
        <taxon>Bacillota</taxon>
        <taxon>Clostridia</taxon>
        <taxon>Eubacteriales</taxon>
        <taxon>Intestinimonas</taxon>
    </lineage>
</organism>
<name>A0AAW5JNT8_9FIRM</name>
<dbReference type="PANTHER" id="PTHR43293">
    <property type="entry name" value="ACETATE COA-TRANSFERASE YDIF"/>
    <property type="match status" value="1"/>
</dbReference>
<dbReference type="Pfam" id="PF01144">
    <property type="entry name" value="CoA_trans"/>
    <property type="match status" value="1"/>
</dbReference>
<evidence type="ECO:0000313" key="6">
    <source>
        <dbReference type="Proteomes" id="UP001204562"/>
    </source>
</evidence>
<accession>A0AAW5JNT8</accession>
<dbReference type="PANTHER" id="PTHR43293:SF1">
    <property type="entry name" value="ACETATE COA-TRANSFERASE YDIF"/>
    <property type="match status" value="1"/>
</dbReference>
<evidence type="ECO:0000256" key="1">
    <source>
        <dbReference type="ARBA" id="ARBA00007154"/>
    </source>
</evidence>
<reference evidence="5" key="1">
    <citation type="submission" date="2022-06" db="EMBL/GenBank/DDBJ databases">
        <title>Isolation of gut microbiota from human fecal samples.</title>
        <authorList>
            <person name="Pamer E.G."/>
            <person name="Barat B."/>
            <person name="Waligurski E."/>
            <person name="Medina S."/>
            <person name="Paddock L."/>
            <person name="Mostad J."/>
        </authorList>
    </citation>
    <scope>NUCLEOTIDE SEQUENCE</scope>
    <source>
        <strain evidence="5">DFI.9.91</strain>
    </source>
</reference>
<dbReference type="InterPro" id="IPR014388">
    <property type="entry name" value="3-oxoacid_CoA-transferase"/>
</dbReference>
<evidence type="ECO:0000256" key="3">
    <source>
        <dbReference type="PIRNR" id="PIRNR000858"/>
    </source>
</evidence>
<evidence type="ECO:0000256" key="2">
    <source>
        <dbReference type="ARBA" id="ARBA00022679"/>
    </source>
</evidence>